<gene>
    <name evidence="2" type="ORF">EHS25_009433</name>
</gene>
<keyword evidence="3" id="KW-1185">Reference proteome</keyword>
<evidence type="ECO:0000313" key="3">
    <source>
        <dbReference type="Proteomes" id="UP000279259"/>
    </source>
</evidence>
<comment type="caution">
    <text evidence="2">The sequence shown here is derived from an EMBL/GenBank/DDBJ whole genome shotgun (WGS) entry which is preliminary data.</text>
</comment>
<accession>A0A427YLS3</accession>
<organism evidence="2 3">
    <name type="scientific">Saitozyma podzolica</name>
    <dbReference type="NCBI Taxonomy" id="1890683"/>
    <lineage>
        <taxon>Eukaryota</taxon>
        <taxon>Fungi</taxon>
        <taxon>Dikarya</taxon>
        <taxon>Basidiomycota</taxon>
        <taxon>Agaricomycotina</taxon>
        <taxon>Tremellomycetes</taxon>
        <taxon>Tremellales</taxon>
        <taxon>Trimorphomycetaceae</taxon>
        <taxon>Saitozyma</taxon>
    </lineage>
</organism>
<evidence type="ECO:0000313" key="2">
    <source>
        <dbReference type="EMBL" id="RSH92062.1"/>
    </source>
</evidence>
<dbReference type="AlphaFoldDB" id="A0A427YLS3"/>
<dbReference type="Proteomes" id="UP000279259">
    <property type="component" value="Unassembled WGS sequence"/>
</dbReference>
<dbReference type="EMBL" id="RSCD01000007">
    <property type="protein sequence ID" value="RSH92062.1"/>
    <property type="molecule type" value="Genomic_DNA"/>
</dbReference>
<feature type="compositionally biased region" description="Polar residues" evidence="1">
    <location>
        <begin position="133"/>
        <end position="151"/>
    </location>
</feature>
<feature type="compositionally biased region" description="Basic and acidic residues" evidence="1">
    <location>
        <begin position="181"/>
        <end position="190"/>
    </location>
</feature>
<feature type="region of interest" description="Disordered" evidence="1">
    <location>
        <begin position="244"/>
        <end position="281"/>
    </location>
</feature>
<evidence type="ECO:0000256" key="1">
    <source>
        <dbReference type="SAM" id="MobiDB-lite"/>
    </source>
</evidence>
<protein>
    <submittedName>
        <fullName evidence="2">Uncharacterized protein</fullName>
    </submittedName>
</protein>
<name>A0A427YLS3_9TREE</name>
<reference evidence="2 3" key="1">
    <citation type="submission" date="2018-11" db="EMBL/GenBank/DDBJ databases">
        <title>Genome sequence of Saitozyma podzolica DSM 27192.</title>
        <authorList>
            <person name="Aliyu H."/>
            <person name="Gorte O."/>
            <person name="Ochsenreither K."/>
        </authorList>
    </citation>
    <scope>NUCLEOTIDE SEQUENCE [LARGE SCALE GENOMIC DNA]</scope>
    <source>
        <strain evidence="2 3">DSM 27192</strain>
    </source>
</reference>
<feature type="compositionally biased region" description="Basic and acidic residues" evidence="1">
    <location>
        <begin position="245"/>
        <end position="261"/>
    </location>
</feature>
<feature type="region of interest" description="Disordered" evidence="1">
    <location>
        <begin position="107"/>
        <end position="206"/>
    </location>
</feature>
<feature type="compositionally biased region" description="Polar residues" evidence="1">
    <location>
        <begin position="265"/>
        <end position="281"/>
    </location>
</feature>
<dbReference type="OrthoDB" id="197400at2759"/>
<feature type="compositionally biased region" description="Pro residues" evidence="1">
    <location>
        <begin position="156"/>
        <end position="170"/>
    </location>
</feature>
<sequence length="281" mass="29998">MAVSSTVNGEGFIGDTEVGDYQSMSIIGSDASCDGASPAEALPTIQLSFDNMTGGNWDDRELIKVYDAAMSEFHAHHPGPGSWLDKATAALAMGNALPGSHAYDTEWYGASKPEEGRPPPANRARRATEANGSSTVTDPVNPYSITRQSLGTAEAPPSPTYEPPSPPPEPSKLSPGPTRQPPDHHPRAADRSMPPEASASNQGLLASAGAQQIEGVSADQALSYAMQAQYMAGFWMGVAQSRALPTRDDRREDPQPSEERPVSNVFITRQHFQQGTGRLRR</sequence>
<proteinExistence type="predicted"/>